<proteinExistence type="predicted"/>
<dbReference type="EMBL" id="LCPC01000006">
    <property type="protein sequence ID" value="KKU89730.1"/>
    <property type="molecule type" value="Genomic_DNA"/>
</dbReference>
<evidence type="ECO:0000256" key="1">
    <source>
        <dbReference type="SAM" id="MobiDB-lite"/>
    </source>
</evidence>
<name>A0A0G1X5P1_9BACT</name>
<dbReference type="Proteomes" id="UP000034403">
    <property type="component" value="Unassembled WGS sequence"/>
</dbReference>
<dbReference type="AlphaFoldDB" id="A0A0G1X5P1"/>
<feature type="region of interest" description="Disordered" evidence="1">
    <location>
        <begin position="118"/>
        <end position="147"/>
    </location>
</feature>
<sequence>MPPELAKRDVAASRLEYVATAIRQRAPRTNQASAVIAVAADIDEDYHGPNVVKAEAAYELVARELRRLGGSVRRVFRKEKLAQMTFCVLEASVEFHSIDYRKAYKRARALKREMKEIRALEEKPRRQKRQPKPEVKMPQARLIKKRA</sequence>
<accession>A0A0G1X5P1</accession>
<protein>
    <submittedName>
        <fullName evidence="2">Uncharacterized protein</fullName>
    </submittedName>
</protein>
<evidence type="ECO:0000313" key="3">
    <source>
        <dbReference type="Proteomes" id="UP000034403"/>
    </source>
</evidence>
<comment type="caution">
    <text evidence="2">The sequence shown here is derived from an EMBL/GenBank/DDBJ whole genome shotgun (WGS) entry which is preliminary data.</text>
</comment>
<gene>
    <name evidence="2" type="ORF">UY20_C0006G0010</name>
</gene>
<organism evidence="2 3">
    <name type="scientific">Candidatus Yanofskybacteria bacterium GW2011_GWA1_48_10</name>
    <dbReference type="NCBI Taxonomy" id="1619022"/>
    <lineage>
        <taxon>Bacteria</taxon>
        <taxon>Candidatus Yanofskyibacteriota</taxon>
    </lineage>
</organism>
<reference evidence="2 3" key="1">
    <citation type="journal article" date="2015" name="Nature">
        <title>rRNA introns, odd ribosomes, and small enigmatic genomes across a large radiation of phyla.</title>
        <authorList>
            <person name="Brown C.T."/>
            <person name="Hug L.A."/>
            <person name="Thomas B.C."/>
            <person name="Sharon I."/>
            <person name="Castelle C.J."/>
            <person name="Singh A."/>
            <person name="Wilkins M.J."/>
            <person name="Williams K.H."/>
            <person name="Banfield J.F."/>
        </authorList>
    </citation>
    <scope>NUCLEOTIDE SEQUENCE [LARGE SCALE GENOMIC DNA]</scope>
</reference>
<evidence type="ECO:0000313" key="2">
    <source>
        <dbReference type="EMBL" id="KKU89730.1"/>
    </source>
</evidence>